<evidence type="ECO:0000313" key="2">
    <source>
        <dbReference type="Proteomes" id="UP000826656"/>
    </source>
</evidence>
<dbReference type="Proteomes" id="UP000826656">
    <property type="component" value="Unassembled WGS sequence"/>
</dbReference>
<keyword evidence="2" id="KW-1185">Reference proteome</keyword>
<sequence>MNNNNTLLSPPLLPPLPQFQPNYPLNPHQSGLMSAIPIYISHHPAFQDLVNLLTPFDMNYSTQNSHLLSIFPHVVQVSHATMEELTNTPLKQNYPTPLPILIEERLTGSLIRLTATQLELTQELTTLELYNILHQTASLSNLNMQHLQLVYQLNNFVNYSLQQMLGIQWADLRNENTTVSEEDDHMEDQLVPQMYTRGPSPPIHHATTIEMREKALTIPELDLKTLYLRNYLIIDMQQNIERKIMIKVPKEFPKMSLNIRCYNANMTPKYVALLIPTMKGKQTLVEATPSKNPNSVNLEMTLAPGGKPTPNKELSMKILLWTVGVHAVLILRGTYEL</sequence>
<evidence type="ECO:0000313" key="1">
    <source>
        <dbReference type="EMBL" id="KAH0744637.1"/>
    </source>
</evidence>
<name>A0ABQ7UCN6_SOLTU</name>
<evidence type="ECO:0008006" key="3">
    <source>
        <dbReference type="Google" id="ProtNLM"/>
    </source>
</evidence>
<proteinExistence type="predicted"/>
<protein>
    <recommendedName>
        <fullName evidence="3">Major sperm protein</fullName>
    </recommendedName>
</protein>
<gene>
    <name evidence="1" type="ORF">KY290_032630</name>
</gene>
<organism evidence="1 2">
    <name type="scientific">Solanum tuberosum</name>
    <name type="common">Potato</name>
    <dbReference type="NCBI Taxonomy" id="4113"/>
    <lineage>
        <taxon>Eukaryota</taxon>
        <taxon>Viridiplantae</taxon>
        <taxon>Streptophyta</taxon>
        <taxon>Embryophyta</taxon>
        <taxon>Tracheophyta</taxon>
        <taxon>Spermatophyta</taxon>
        <taxon>Magnoliopsida</taxon>
        <taxon>eudicotyledons</taxon>
        <taxon>Gunneridae</taxon>
        <taxon>Pentapetalae</taxon>
        <taxon>asterids</taxon>
        <taxon>lamiids</taxon>
        <taxon>Solanales</taxon>
        <taxon>Solanaceae</taxon>
        <taxon>Solanoideae</taxon>
        <taxon>Solaneae</taxon>
        <taxon>Solanum</taxon>
    </lineage>
</organism>
<comment type="caution">
    <text evidence="1">The sequence shown here is derived from an EMBL/GenBank/DDBJ whole genome shotgun (WGS) entry which is preliminary data.</text>
</comment>
<accession>A0ABQ7UCN6</accession>
<reference evidence="1 2" key="1">
    <citation type="journal article" date="2021" name="bioRxiv">
        <title>Chromosome-scale and haplotype-resolved genome assembly of a tetraploid potato cultivar.</title>
        <authorList>
            <person name="Sun H."/>
            <person name="Jiao W.-B."/>
            <person name="Krause K."/>
            <person name="Campoy J.A."/>
            <person name="Goel M."/>
            <person name="Folz-Donahue K."/>
            <person name="Kukat C."/>
            <person name="Huettel B."/>
            <person name="Schneeberger K."/>
        </authorList>
    </citation>
    <scope>NUCLEOTIDE SEQUENCE [LARGE SCALE GENOMIC DNA]</scope>
    <source>
        <strain evidence="1">SolTubOtavaFocal</strain>
        <tissue evidence="1">Leaves</tissue>
    </source>
</reference>
<dbReference type="EMBL" id="JAIVGD010000023">
    <property type="protein sequence ID" value="KAH0744637.1"/>
    <property type="molecule type" value="Genomic_DNA"/>
</dbReference>